<comment type="catalytic activity">
    <reaction evidence="1">
        <text>2-hydroxychromene-2-carboxylate = (3E)-4-(2-hydroxyphenyl)-2-oxobut-3-enoate</text>
        <dbReference type="Rhea" id="RHEA:27401"/>
        <dbReference type="ChEBI" id="CHEBI:59350"/>
        <dbReference type="ChEBI" id="CHEBI:59353"/>
        <dbReference type="EC" id="5.99.1.4"/>
    </reaction>
</comment>
<organism evidence="4 5">
    <name type="scientific">Paracoccus solventivorans</name>
    <dbReference type="NCBI Taxonomy" id="53463"/>
    <lineage>
        <taxon>Bacteria</taxon>
        <taxon>Pseudomonadati</taxon>
        <taxon>Pseudomonadota</taxon>
        <taxon>Alphaproteobacteria</taxon>
        <taxon>Rhodobacterales</taxon>
        <taxon>Paracoccaceae</taxon>
        <taxon>Paracoccus</taxon>
    </lineage>
</organism>
<sequence>MAAIDYYLSPISPWAYLAGDRLERIARRHGASVTYRPLDIMALFDRTGGTRPESRHPARLAYRAQELPRWAEHLGMTLRMDVTVTNPAPASYAIIAAQAEAQAGTPPGSNGGDVGALLRGLLAARFVDGRDIAEDAVIREVLAATGFDPALADRGLFVGAETYGRNLERAVEAGVFGVPFYHVLDSDQRFWGQDRLEFLDRHLGTL</sequence>
<dbReference type="GO" id="GO:0004602">
    <property type="term" value="F:glutathione peroxidase activity"/>
    <property type="evidence" value="ECO:0007669"/>
    <property type="project" value="TreeGrafter"/>
</dbReference>
<comment type="similarity">
    <text evidence="1">Belongs to the GST superfamily. NadH family.</text>
</comment>
<name>A0A832PMB9_9RHOB</name>
<comment type="caution">
    <text evidence="4">The sequence shown here is derived from an EMBL/GenBank/DDBJ whole genome shotgun (WGS) entry which is preliminary data.</text>
</comment>
<dbReference type="AlphaFoldDB" id="A0A832PMB9"/>
<evidence type="ECO:0000259" key="3">
    <source>
        <dbReference type="Pfam" id="PF01323"/>
    </source>
</evidence>
<dbReference type="InterPro" id="IPR044087">
    <property type="entry name" value="NahD-like"/>
</dbReference>
<dbReference type="Gene3D" id="3.40.30.10">
    <property type="entry name" value="Glutaredoxin"/>
    <property type="match status" value="1"/>
</dbReference>
<reference evidence="4 5" key="1">
    <citation type="journal article" date="2020" name="Biotechnol. Biofuels">
        <title>New insights from the biogas microbiome by comprehensive genome-resolved metagenomics of nearly 1600 species originating from multiple anaerobic digesters.</title>
        <authorList>
            <person name="Campanaro S."/>
            <person name="Treu L."/>
            <person name="Rodriguez-R L.M."/>
            <person name="Kovalovszki A."/>
            <person name="Ziels R.M."/>
            <person name="Maus I."/>
            <person name="Zhu X."/>
            <person name="Kougias P.G."/>
            <person name="Basile A."/>
            <person name="Luo G."/>
            <person name="Schluter A."/>
            <person name="Konstantinidis K.T."/>
            <person name="Angelidaki I."/>
        </authorList>
    </citation>
    <scope>NUCLEOTIDE SEQUENCE [LARGE SCALE GENOMIC DNA]</scope>
    <source>
        <strain evidence="4">AS04akNAM_125</strain>
    </source>
</reference>
<dbReference type="GO" id="GO:0006749">
    <property type="term" value="P:glutathione metabolic process"/>
    <property type="evidence" value="ECO:0007669"/>
    <property type="project" value="TreeGrafter"/>
</dbReference>
<protein>
    <recommendedName>
        <fullName evidence="1">2-hydroxychromene-2-carboxylate isomerase</fullName>
        <ecNumber evidence="1">5.99.1.4</ecNumber>
    </recommendedName>
</protein>
<dbReference type="InterPro" id="IPR001853">
    <property type="entry name" value="DSBA-like_thioredoxin_dom"/>
</dbReference>
<dbReference type="InterPro" id="IPR051924">
    <property type="entry name" value="GST_Kappa/NadH"/>
</dbReference>
<evidence type="ECO:0000313" key="4">
    <source>
        <dbReference type="EMBL" id="HHW34313.1"/>
    </source>
</evidence>
<gene>
    <name evidence="4" type="ORF">GXX24_09285</name>
</gene>
<feature type="domain" description="DSBA-like thioredoxin" evidence="3">
    <location>
        <begin position="4"/>
        <end position="203"/>
    </location>
</feature>
<feature type="active site" description="Nucleophile" evidence="2">
    <location>
        <position position="12"/>
    </location>
</feature>
<dbReference type="PANTHER" id="PTHR42943:SF13">
    <property type="entry name" value="GLUTATHIONE S-TRANSFERASE KAPPA-RELATED"/>
    <property type="match status" value="1"/>
</dbReference>
<dbReference type="EMBL" id="DULP01000139">
    <property type="protein sequence ID" value="HHW34313.1"/>
    <property type="molecule type" value="Genomic_DNA"/>
</dbReference>
<dbReference type="RefSeq" id="WP_303730358.1">
    <property type="nucleotide sequence ID" value="NZ_DULP01000139.1"/>
</dbReference>
<keyword evidence="1 4" id="KW-0413">Isomerase</keyword>
<dbReference type="EC" id="5.99.1.4" evidence="1"/>
<dbReference type="Pfam" id="PF01323">
    <property type="entry name" value="DSBA"/>
    <property type="match status" value="1"/>
</dbReference>
<evidence type="ECO:0000256" key="2">
    <source>
        <dbReference type="PIRSR" id="PIRSR006386-1"/>
    </source>
</evidence>
<dbReference type="GO" id="GO:1901170">
    <property type="term" value="P:naphthalene catabolic process"/>
    <property type="evidence" value="ECO:0007669"/>
    <property type="project" value="InterPro"/>
</dbReference>
<dbReference type="PIRSF" id="PIRSF006386">
    <property type="entry name" value="HCCAis_GSTk"/>
    <property type="match status" value="1"/>
</dbReference>
<dbReference type="Proteomes" id="UP000580830">
    <property type="component" value="Unassembled WGS sequence"/>
</dbReference>
<dbReference type="InterPro" id="IPR014440">
    <property type="entry name" value="HCCAis_GSTk"/>
</dbReference>
<dbReference type="PANTHER" id="PTHR42943">
    <property type="entry name" value="GLUTATHIONE S-TRANSFERASE KAPPA"/>
    <property type="match status" value="1"/>
</dbReference>
<proteinExistence type="inferred from homology"/>
<dbReference type="GO" id="GO:0004364">
    <property type="term" value="F:glutathione transferase activity"/>
    <property type="evidence" value="ECO:0007669"/>
    <property type="project" value="TreeGrafter"/>
</dbReference>
<accession>A0A832PMB9</accession>
<dbReference type="SUPFAM" id="SSF52833">
    <property type="entry name" value="Thioredoxin-like"/>
    <property type="match status" value="1"/>
</dbReference>
<evidence type="ECO:0000256" key="1">
    <source>
        <dbReference type="PIRNR" id="PIRNR006386"/>
    </source>
</evidence>
<evidence type="ECO:0000313" key="5">
    <source>
        <dbReference type="Proteomes" id="UP000580830"/>
    </source>
</evidence>
<dbReference type="CDD" id="cd03022">
    <property type="entry name" value="DsbA_HCCA_Iso"/>
    <property type="match status" value="1"/>
</dbReference>
<dbReference type="GO" id="GO:0018845">
    <property type="term" value="F:2-hydroxychromene-2-carboxylate isomerase activity"/>
    <property type="evidence" value="ECO:0007669"/>
    <property type="project" value="UniProtKB-UniRule"/>
</dbReference>
<dbReference type="InterPro" id="IPR036249">
    <property type="entry name" value="Thioredoxin-like_sf"/>
</dbReference>